<keyword evidence="9" id="KW-0325">Glycoprotein</keyword>
<comment type="subcellular location">
    <subcellularLocation>
        <location evidence="1">Golgi apparatus membrane</location>
        <topology evidence="1">Single-pass type II membrane protein</topology>
    </subcellularLocation>
</comment>
<comment type="caution">
    <text evidence="11">The sequence shown here is derived from an EMBL/GenBank/DDBJ whole genome shotgun (WGS) entry which is preliminary data.</text>
</comment>
<gene>
    <name evidence="11" type="ORF">SK128_021164</name>
</gene>
<keyword evidence="12" id="KW-1185">Reference proteome</keyword>
<dbReference type="Gene3D" id="3.40.50.300">
    <property type="entry name" value="P-loop containing nucleotide triphosphate hydrolases"/>
    <property type="match status" value="1"/>
</dbReference>
<dbReference type="Pfam" id="PF03567">
    <property type="entry name" value="Sulfotransfer_2"/>
    <property type="match status" value="1"/>
</dbReference>
<dbReference type="InterPro" id="IPR007734">
    <property type="entry name" value="Heparan_SO4_2-O-STrfase"/>
</dbReference>
<sequence length="411" mass="49381">MRRWRNLDSFSTFLGLIRYVPYVACIVALKIYVMMLLVHSRDATTDYADYDDYVVRQKPTQPSTTTTTHEPGWREKQEILQRLNSTVIIPSATNRTPETIWLFYNRMPRTGGQTMVSLLKSLAKDLDYQHQEHVYRTPWQRLMSEEEQRNLATWFEYNFWPKSYDRFSLFINFTHHRSPYVTLRPAYMTIVRDPVEKFISYFRFKRVDQQRAKMEMTWREREKPGASRKWYWKKLKDCVLGGDPECTLKDDSDDFISAVPFICGQFDYCMKHGNRYALQKAKFHAEFEYSVIGVLEEWNKTISVLEHFIPSFFKGATQRYYSTEFETEKQVNKNPKKYKEESEEVKTALKNRMTVEYEFYEFLKQRLYKQYQSIEDLLRLPTTKLISKSTEDPSFSKWDRLDIELGRNMKP</sequence>
<protein>
    <recommendedName>
        <fullName evidence="13">Heparan sulfate 2-O-sulfotransferase pipe</fullName>
    </recommendedName>
</protein>
<dbReference type="PANTHER" id="PTHR12129:SF15">
    <property type="entry name" value="URONYL 2-SULFOTRANSFERASE"/>
    <property type="match status" value="1"/>
</dbReference>
<evidence type="ECO:0008006" key="13">
    <source>
        <dbReference type="Google" id="ProtNLM"/>
    </source>
</evidence>
<dbReference type="SUPFAM" id="SSF52540">
    <property type="entry name" value="P-loop containing nucleoside triphosphate hydrolases"/>
    <property type="match status" value="1"/>
</dbReference>
<evidence type="ECO:0000256" key="4">
    <source>
        <dbReference type="ARBA" id="ARBA00022692"/>
    </source>
</evidence>
<evidence type="ECO:0000256" key="9">
    <source>
        <dbReference type="ARBA" id="ARBA00023180"/>
    </source>
</evidence>
<comment type="similarity">
    <text evidence="2">Belongs to the sulfotransferase 3 family.</text>
</comment>
<evidence type="ECO:0000313" key="11">
    <source>
        <dbReference type="EMBL" id="KAK7077755.1"/>
    </source>
</evidence>
<dbReference type="InterPro" id="IPR027417">
    <property type="entry name" value="P-loop_NTPase"/>
</dbReference>
<dbReference type="InterPro" id="IPR005331">
    <property type="entry name" value="Sulfotransferase"/>
</dbReference>
<proteinExistence type="inferred from homology"/>
<evidence type="ECO:0000256" key="6">
    <source>
        <dbReference type="ARBA" id="ARBA00022989"/>
    </source>
</evidence>
<dbReference type="AlphaFoldDB" id="A0AAN9AAB3"/>
<keyword evidence="5" id="KW-0735">Signal-anchor</keyword>
<evidence type="ECO:0000256" key="7">
    <source>
        <dbReference type="ARBA" id="ARBA00023034"/>
    </source>
</evidence>
<evidence type="ECO:0000256" key="2">
    <source>
        <dbReference type="ARBA" id="ARBA00010569"/>
    </source>
</evidence>
<accession>A0AAN9AAB3</accession>
<evidence type="ECO:0000256" key="3">
    <source>
        <dbReference type="ARBA" id="ARBA00022679"/>
    </source>
</evidence>
<organism evidence="11 12">
    <name type="scientific">Halocaridina rubra</name>
    <name type="common">Hawaiian red shrimp</name>
    <dbReference type="NCBI Taxonomy" id="373956"/>
    <lineage>
        <taxon>Eukaryota</taxon>
        <taxon>Metazoa</taxon>
        <taxon>Ecdysozoa</taxon>
        <taxon>Arthropoda</taxon>
        <taxon>Crustacea</taxon>
        <taxon>Multicrustacea</taxon>
        <taxon>Malacostraca</taxon>
        <taxon>Eumalacostraca</taxon>
        <taxon>Eucarida</taxon>
        <taxon>Decapoda</taxon>
        <taxon>Pleocyemata</taxon>
        <taxon>Caridea</taxon>
        <taxon>Atyoidea</taxon>
        <taxon>Atyidae</taxon>
        <taxon>Halocaridina</taxon>
    </lineage>
</organism>
<reference evidence="11 12" key="1">
    <citation type="submission" date="2023-11" db="EMBL/GenBank/DDBJ databases">
        <title>Halocaridina rubra genome assembly.</title>
        <authorList>
            <person name="Smith C."/>
        </authorList>
    </citation>
    <scope>NUCLEOTIDE SEQUENCE [LARGE SCALE GENOMIC DNA]</scope>
    <source>
        <strain evidence="11">EP-1</strain>
        <tissue evidence="11">Whole</tissue>
    </source>
</reference>
<dbReference type="Proteomes" id="UP001381693">
    <property type="component" value="Unassembled WGS sequence"/>
</dbReference>
<feature type="transmembrane region" description="Helical" evidence="10">
    <location>
        <begin position="20"/>
        <end position="38"/>
    </location>
</feature>
<keyword evidence="7" id="KW-0333">Golgi apparatus</keyword>
<evidence type="ECO:0000256" key="8">
    <source>
        <dbReference type="ARBA" id="ARBA00023136"/>
    </source>
</evidence>
<dbReference type="GO" id="GO:0008146">
    <property type="term" value="F:sulfotransferase activity"/>
    <property type="evidence" value="ECO:0007669"/>
    <property type="project" value="InterPro"/>
</dbReference>
<evidence type="ECO:0000256" key="5">
    <source>
        <dbReference type="ARBA" id="ARBA00022968"/>
    </source>
</evidence>
<keyword evidence="6 10" id="KW-1133">Transmembrane helix</keyword>
<evidence type="ECO:0000256" key="1">
    <source>
        <dbReference type="ARBA" id="ARBA00004323"/>
    </source>
</evidence>
<name>A0AAN9AAB3_HALRR</name>
<keyword evidence="4 10" id="KW-0812">Transmembrane</keyword>
<evidence type="ECO:0000313" key="12">
    <source>
        <dbReference type="Proteomes" id="UP001381693"/>
    </source>
</evidence>
<dbReference type="PANTHER" id="PTHR12129">
    <property type="entry name" value="HEPARAN SULFATE 2-O-SULFOTRANSFERASE"/>
    <property type="match status" value="1"/>
</dbReference>
<keyword evidence="8 10" id="KW-0472">Membrane</keyword>
<dbReference type="EMBL" id="JAXCGZ010008312">
    <property type="protein sequence ID" value="KAK7077755.1"/>
    <property type="molecule type" value="Genomic_DNA"/>
</dbReference>
<dbReference type="GO" id="GO:0000139">
    <property type="term" value="C:Golgi membrane"/>
    <property type="evidence" value="ECO:0007669"/>
    <property type="project" value="UniProtKB-SubCell"/>
</dbReference>
<evidence type="ECO:0000256" key="10">
    <source>
        <dbReference type="SAM" id="Phobius"/>
    </source>
</evidence>
<keyword evidence="3" id="KW-0808">Transferase</keyword>